<reference evidence="2" key="1">
    <citation type="submission" date="2014-09" db="EMBL/GenBank/DDBJ databases">
        <authorList>
            <person name="Magalhaes I.L.F."/>
            <person name="Oliveira U."/>
            <person name="Santos F.R."/>
            <person name="Vidigal T.H.D.A."/>
            <person name="Brescovit A.D."/>
            <person name="Santos A.J."/>
        </authorList>
    </citation>
    <scope>NUCLEOTIDE SEQUENCE</scope>
    <source>
        <tissue evidence="2">Shoot tissue taken approximately 20 cm above the soil surface</tissue>
    </source>
</reference>
<evidence type="ECO:0000313" key="2">
    <source>
        <dbReference type="EMBL" id="JAD47786.1"/>
    </source>
</evidence>
<evidence type="ECO:0000256" key="1">
    <source>
        <dbReference type="SAM" id="MobiDB-lite"/>
    </source>
</evidence>
<protein>
    <submittedName>
        <fullName evidence="2">Ribonuclease HI large subunit</fullName>
    </submittedName>
</protein>
<feature type="region of interest" description="Disordered" evidence="1">
    <location>
        <begin position="1"/>
        <end position="49"/>
    </location>
</feature>
<sequence length="49" mass="5021">MQPYTIGPRTGPRPASSIPMRQGSLVAHSGAAAAISTAQGRAREGESLE</sequence>
<proteinExistence type="predicted"/>
<feature type="compositionally biased region" description="Low complexity" evidence="1">
    <location>
        <begin position="23"/>
        <end position="40"/>
    </location>
</feature>
<dbReference type="AlphaFoldDB" id="A0A0A9A9L3"/>
<organism evidence="2">
    <name type="scientific">Arundo donax</name>
    <name type="common">Giant reed</name>
    <name type="synonym">Donax arundinaceus</name>
    <dbReference type="NCBI Taxonomy" id="35708"/>
    <lineage>
        <taxon>Eukaryota</taxon>
        <taxon>Viridiplantae</taxon>
        <taxon>Streptophyta</taxon>
        <taxon>Embryophyta</taxon>
        <taxon>Tracheophyta</taxon>
        <taxon>Spermatophyta</taxon>
        <taxon>Magnoliopsida</taxon>
        <taxon>Liliopsida</taxon>
        <taxon>Poales</taxon>
        <taxon>Poaceae</taxon>
        <taxon>PACMAD clade</taxon>
        <taxon>Arundinoideae</taxon>
        <taxon>Arundineae</taxon>
        <taxon>Arundo</taxon>
    </lineage>
</organism>
<reference evidence="2" key="2">
    <citation type="journal article" date="2015" name="Data Brief">
        <title>Shoot transcriptome of the giant reed, Arundo donax.</title>
        <authorList>
            <person name="Barrero R.A."/>
            <person name="Guerrero F.D."/>
            <person name="Moolhuijzen P."/>
            <person name="Goolsby J.A."/>
            <person name="Tidwell J."/>
            <person name="Bellgard S.E."/>
            <person name="Bellgard M.I."/>
        </authorList>
    </citation>
    <scope>NUCLEOTIDE SEQUENCE</scope>
    <source>
        <tissue evidence="2">Shoot tissue taken approximately 20 cm above the soil surface</tissue>
    </source>
</reference>
<accession>A0A0A9A9L3</accession>
<name>A0A0A9A9L3_ARUDO</name>
<dbReference type="EMBL" id="GBRH01250109">
    <property type="protein sequence ID" value="JAD47786.1"/>
    <property type="molecule type" value="Transcribed_RNA"/>
</dbReference>